<evidence type="ECO:0000313" key="9">
    <source>
        <dbReference type="EMBL" id="KAF9738746.1"/>
    </source>
</evidence>
<feature type="compositionally biased region" description="Acidic residues" evidence="6">
    <location>
        <begin position="473"/>
        <end position="500"/>
    </location>
</feature>
<feature type="transmembrane region" description="Helical" evidence="7">
    <location>
        <begin position="1518"/>
        <end position="1535"/>
    </location>
</feature>
<keyword evidence="3 7" id="KW-0812">Transmembrane</keyword>
<feature type="transmembrane region" description="Helical" evidence="7">
    <location>
        <begin position="1475"/>
        <end position="1498"/>
    </location>
</feature>
<feature type="transmembrane region" description="Helical" evidence="7">
    <location>
        <begin position="1451"/>
        <end position="1469"/>
    </location>
</feature>
<dbReference type="PANTHER" id="PTHR22950">
    <property type="entry name" value="AMINO ACID TRANSPORTER"/>
    <property type="match status" value="1"/>
</dbReference>
<feature type="transmembrane region" description="Helical" evidence="7">
    <location>
        <begin position="1367"/>
        <end position="1389"/>
    </location>
</feature>
<comment type="subcellular location">
    <subcellularLocation>
        <location evidence="1">Membrane</location>
        <topology evidence="1">Multi-pass membrane protein</topology>
    </subcellularLocation>
</comment>
<dbReference type="InterPro" id="IPR013057">
    <property type="entry name" value="AA_transpt_TM"/>
</dbReference>
<dbReference type="PANTHER" id="PTHR22950:SF668">
    <property type="entry name" value="AMINO ACID TRANSPORTER (EUROFUNG)"/>
    <property type="match status" value="1"/>
</dbReference>
<dbReference type="GO" id="GO:0015179">
    <property type="term" value="F:L-amino acid transmembrane transporter activity"/>
    <property type="evidence" value="ECO:0007669"/>
    <property type="project" value="TreeGrafter"/>
</dbReference>
<evidence type="ECO:0000256" key="5">
    <source>
        <dbReference type="ARBA" id="ARBA00023136"/>
    </source>
</evidence>
<feature type="compositionally biased region" description="Low complexity" evidence="6">
    <location>
        <begin position="600"/>
        <end position="617"/>
    </location>
</feature>
<dbReference type="GO" id="GO:0016020">
    <property type="term" value="C:membrane"/>
    <property type="evidence" value="ECO:0007669"/>
    <property type="project" value="UniProtKB-SubCell"/>
</dbReference>
<gene>
    <name evidence="9" type="ORF">PMIN01_04029</name>
</gene>
<feature type="transmembrane region" description="Helical" evidence="7">
    <location>
        <begin position="1334"/>
        <end position="1355"/>
    </location>
</feature>
<feature type="region of interest" description="Disordered" evidence="6">
    <location>
        <begin position="820"/>
        <end position="881"/>
    </location>
</feature>
<dbReference type="Proteomes" id="UP000756921">
    <property type="component" value="Unassembled WGS sequence"/>
</dbReference>
<keyword evidence="4 7" id="KW-1133">Transmembrane helix</keyword>
<feature type="region of interest" description="Disordered" evidence="6">
    <location>
        <begin position="466"/>
        <end position="510"/>
    </location>
</feature>
<evidence type="ECO:0000256" key="1">
    <source>
        <dbReference type="ARBA" id="ARBA00004141"/>
    </source>
</evidence>
<proteinExistence type="inferred from homology"/>
<comment type="similarity">
    <text evidence="2">Belongs to the amino acid/polyamine transporter 2 family.</text>
</comment>
<comment type="caution">
    <text evidence="9">The sequence shown here is derived from an EMBL/GenBank/DDBJ whole genome shotgun (WGS) entry which is preliminary data.</text>
</comment>
<organism evidence="9 10">
    <name type="scientific">Paraphaeosphaeria minitans</name>
    <dbReference type="NCBI Taxonomy" id="565426"/>
    <lineage>
        <taxon>Eukaryota</taxon>
        <taxon>Fungi</taxon>
        <taxon>Dikarya</taxon>
        <taxon>Ascomycota</taxon>
        <taxon>Pezizomycotina</taxon>
        <taxon>Dothideomycetes</taxon>
        <taxon>Pleosporomycetidae</taxon>
        <taxon>Pleosporales</taxon>
        <taxon>Massarineae</taxon>
        <taxon>Didymosphaeriaceae</taxon>
        <taxon>Paraphaeosphaeria</taxon>
    </lineage>
</organism>
<feature type="compositionally biased region" description="Basic and acidic residues" evidence="6">
    <location>
        <begin position="200"/>
        <end position="209"/>
    </location>
</feature>
<dbReference type="Pfam" id="PF01490">
    <property type="entry name" value="Aa_trans"/>
    <property type="match status" value="1"/>
</dbReference>
<feature type="domain" description="Amino acid transporter transmembrane" evidence="8">
    <location>
        <begin position="1205"/>
        <end position="1535"/>
    </location>
</feature>
<evidence type="ECO:0000259" key="8">
    <source>
        <dbReference type="Pfam" id="PF01490"/>
    </source>
</evidence>
<feature type="transmembrane region" description="Helical" evidence="7">
    <location>
        <begin position="1241"/>
        <end position="1259"/>
    </location>
</feature>
<evidence type="ECO:0000256" key="4">
    <source>
        <dbReference type="ARBA" id="ARBA00022989"/>
    </source>
</evidence>
<name>A0A9P6KU95_9PLEO</name>
<feature type="transmembrane region" description="Helical" evidence="7">
    <location>
        <begin position="1292"/>
        <end position="1314"/>
    </location>
</feature>
<feature type="transmembrane region" description="Helical" evidence="7">
    <location>
        <begin position="1409"/>
        <end position="1430"/>
    </location>
</feature>
<reference evidence="9" key="1">
    <citation type="journal article" date="2020" name="Mol. Plant Microbe Interact.">
        <title>Genome Sequence of the Biocontrol Agent Coniothyrium minitans strain Conio (IMI 134523).</title>
        <authorList>
            <person name="Patel D."/>
            <person name="Shittu T.A."/>
            <person name="Baroncelli R."/>
            <person name="Muthumeenakshi S."/>
            <person name="Osborne T.H."/>
            <person name="Janganan T.K."/>
            <person name="Sreenivasaprasad S."/>
        </authorList>
    </citation>
    <scope>NUCLEOTIDE SEQUENCE</scope>
    <source>
        <strain evidence="9">Conio</strain>
    </source>
</reference>
<evidence type="ECO:0000256" key="7">
    <source>
        <dbReference type="SAM" id="Phobius"/>
    </source>
</evidence>
<evidence type="ECO:0000256" key="6">
    <source>
        <dbReference type="SAM" id="MobiDB-lite"/>
    </source>
</evidence>
<evidence type="ECO:0000256" key="3">
    <source>
        <dbReference type="ARBA" id="ARBA00022692"/>
    </source>
</evidence>
<feature type="region of interest" description="Disordered" evidence="6">
    <location>
        <begin position="570"/>
        <end position="617"/>
    </location>
</feature>
<protein>
    <submittedName>
        <fullName evidence="9">Amino acid transporter</fullName>
    </submittedName>
</protein>
<feature type="region of interest" description="Disordered" evidence="6">
    <location>
        <begin position="781"/>
        <end position="803"/>
    </location>
</feature>
<sequence>MASHGKVCDLFDDRYLNLQDVYGNVEPFPSLVPYEQYQETILVYRIDTNHEVYMALLQEFTDRFARGERPERREAWTWCVQWEVEKPIDDTPYTPAAKKQRLDAHSDAAQNKELAQRKPAYTKIERRLLHPDLFQEEDMLRILIDIVQVDSKLVPNYIEFLYQWVDYYEGSGRALKAALRMEIPSLWLFEYHPLPLYDSSGKDKNRESDSSVDGEEVIGSVDNFRNTTKEMGERLKKPQKPLALEEMERMTEQSERLEYREVKFGMQRPIDPNEEPLPPLINMPYDTDKRNKYYAACFKNRQRAFWLLQEAGITTRQIANYKRLQKMSALNTPENINGDGWLNYYKEEPYNHAEFLNMQRIKELREKQREIAMSNRLAEEARIAATNSAGNPGSLLPPALIPPTLKLPPPLTTGRPDMLAEWLAKVKSISRDRDPPVKSVPAPLFGKMKSEMFRHAVAASLPLPRTRLNGDVDMSDNDSDDDEYSNPDDIDPDEREDAMDADSAGLPRPPPGYPTLVAYLLTLTPVELANFMPRFSPQAQASIRQHYPGLFRQNPVPQASTVASGMQAGIAGPSHATAPGIASMPFNHTNGGSIPPLPTSLPQQQSQTPDRQDQQQQNLRWPYEQNVPGHFQLPPPPSSPMEAARLAAAQMQANGTPYTGPWFPSLVNQGMGTSQPRPQHISSAMHYLQQTILQRQLAQAGTTGLGGSSGAQDLQPGGAPYYGLPQNPSMSGLNTAPAMTVTQPASGSSMEGHDVPRGVTPALLALLQSSRNIAPTIMAAQGQTPSGEDQQDPTQGPSNLTSNSYSYASFARMLQASTRAAPPPNLTLQPTQPAHLPTHPGAPSLMTPLAGLANSLRLTSPLPQPLQPGALPHPFQPLSQIDPLHATRPEELSPHGLPIQIYLPRVVIPHSSNLADATDCLLLGYTSLGTGVLTLHKAIFLPTSIRPNLQRRLQRQHAVVLEVYNPPANHPRFSAGKGVLRNPDDVKGPHRFVHDKVAQVFDMMTACDNREEELTKRWRSSPGPMTARCRGSVWEGWALVVDAPVEMGYEERHGEGVIVNQSLDGHRGFGLTAEEWEYREMRRREVEEMIAEDEEDVSDEEGGPMQHPWWYDSGLYFTQHQLLRSDLHTNHDGNIQNNKDSAVYCTRAHCPVEETDPERLPYPPTATDDVFGDESTTEVHYKSCKWYHTDILMIAETISLGVLALPKTLASLAHPSVESFADCGELIAGPLGREVMAAAQLLILIFISAAHILSFAIALNVMTEHATCTVVFSVVGGVISFFCTLPRTLKKVSYFSVSSCISVILAVAMAAIAREAPAPGHIVLVRPDIPLVKGLGPVMNIVLACAGHVTFFGMFSELADPREFKKAVLLNQVFAVVFYVVLASVIYFFAGELVASPVLGSASPLARKIAFGIALPTIVIAGVINNHVGCKYVYLRICGVEMAHRRSVKSWASWAGIVGGMWAVSWVVAEAVPFFNVLLGLIAALFSSWFSYGLPPVLALWQSRGRRWENKTRGMTELNFGVMLLGAAICVMGMWSSEYELSQMKAGEVFS</sequence>
<dbReference type="OrthoDB" id="3787206at2759"/>
<evidence type="ECO:0000256" key="2">
    <source>
        <dbReference type="ARBA" id="ARBA00008066"/>
    </source>
</evidence>
<accession>A0A9P6KU95</accession>
<keyword evidence="10" id="KW-1185">Reference proteome</keyword>
<evidence type="ECO:0000313" key="10">
    <source>
        <dbReference type="Proteomes" id="UP000756921"/>
    </source>
</evidence>
<dbReference type="EMBL" id="WJXW01000003">
    <property type="protein sequence ID" value="KAF9738746.1"/>
    <property type="molecule type" value="Genomic_DNA"/>
</dbReference>
<keyword evidence="5 7" id="KW-0472">Membrane</keyword>
<feature type="region of interest" description="Disordered" evidence="6">
    <location>
        <begin position="199"/>
        <end position="218"/>
    </location>
</feature>